<dbReference type="InterPro" id="IPR023387">
    <property type="entry name" value="DUF1653-like_dom"/>
</dbReference>
<comment type="caution">
    <text evidence="2">The sequence shown here is derived from an EMBL/GenBank/DDBJ whole genome shotgun (WGS) entry which is preliminary data.</text>
</comment>
<gene>
    <name evidence="2" type="ORF">J2W68_000684</name>
</gene>
<dbReference type="Pfam" id="PF07866">
    <property type="entry name" value="DUF1653"/>
    <property type="match status" value="1"/>
</dbReference>
<dbReference type="Proteomes" id="UP001256588">
    <property type="component" value="Unassembled WGS sequence"/>
</dbReference>
<evidence type="ECO:0000259" key="1">
    <source>
        <dbReference type="Pfam" id="PF07866"/>
    </source>
</evidence>
<evidence type="ECO:0000313" key="2">
    <source>
        <dbReference type="EMBL" id="MDR7191976.1"/>
    </source>
</evidence>
<dbReference type="InterPro" id="IPR037135">
    <property type="entry name" value="DUF1653-like_dom_sf"/>
</dbReference>
<proteinExistence type="predicted"/>
<dbReference type="RefSeq" id="WP_310232801.1">
    <property type="nucleotide sequence ID" value="NZ_JAVDWO010000002.1"/>
</dbReference>
<keyword evidence="3" id="KW-1185">Reference proteome</keyword>
<organism evidence="2 3">
    <name type="scientific">Luteimonas terrae</name>
    <dbReference type="NCBI Taxonomy" id="1530191"/>
    <lineage>
        <taxon>Bacteria</taxon>
        <taxon>Pseudomonadati</taxon>
        <taxon>Pseudomonadota</taxon>
        <taxon>Gammaproteobacteria</taxon>
        <taxon>Lysobacterales</taxon>
        <taxon>Lysobacteraceae</taxon>
        <taxon>Luteimonas</taxon>
    </lineage>
</organism>
<protein>
    <recommendedName>
        <fullName evidence="1">DUF1653 domain-containing protein</fullName>
    </recommendedName>
</protein>
<accession>A0ABU1XV03</accession>
<dbReference type="Gene3D" id="2.30.30.320">
    <property type="entry name" value="DUF1653-like domain"/>
    <property type="match status" value="1"/>
</dbReference>
<evidence type="ECO:0000313" key="3">
    <source>
        <dbReference type="Proteomes" id="UP001256588"/>
    </source>
</evidence>
<name>A0ABU1XV03_9GAMM</name>
<dbReference type="EMBL" id="JAVDWO010000002">
    <property type="protein sequence ID" value="MDR7191976.1"/>
    <property type="molecule type" value="Genomic_DNA"/>
</dbReference>
<reference evidence="2 3" key="1">
    <citation type="submission" date="2023-07" db="EMBL/GenBank/DDBJ databases">
        <title>Sorghum-associated microbial communities from plants grown in Nebraska, USA.</title>
        <authorList>
            <person name="Schachtman D."/>
        </authorList>
    </citation>
    <scope>NUCLEOTIDE SEQUENCE [LARGE SCALE GENOMIC DNA]</scope>
    <source>
        <strain evidence="2 3">4099</strain>
    </source>
</reference>
<feature type="domain" description="DUF1653" evidence="1">
    <location>
        <begin position="13"/>
        <end position="73"/>
    </location>
</feature>
<sequence length="83" mass="9264">MSDLPPLPALAPGRYRHYKGRDYDVIGVARHSETLEPVVVYRPLYGEGALWVRPHAMFVEMVNVDGLNVPRFAPVAAPPPDVR</sequence>